<sequence>MLKDIDIVAENDRVIGLSSEVVDGEDIENDVTVGLGTEAKYEEVPEETFVIEVEHESGSEDCQDDGPTMTPRQKAVAGIRKRREAKKPIRKKLLAMGRRLHQVLLASAFVVGSMANECIVEPGINLLTGNGGLAGDGDGAAFLEVFAGSAKLSGAFAAARRGVLRPMDLLFGDDLRQESVQHELYETIDNEKPDLVWMAPPCTDWCGFSRLNFSKQELRRRRQKQKVFLRVMNEMLIKQLAAGRDVVIENPMTSDIWEKLKSRCGDEHDHKVIQGKETGHSAEYPLEFAKAVEAASKIAVQRKAQRVFAVDGGNAEDALAEVAEEAVDDERELVPASEDDAPGGAADITFKGTINGAVGGALKRLHQNLGHPSQRELVRHLRLSGAPAEMVEGAEKLVCKTCASCAQPKAHRVAKPAALLDFNEWPWTSSSSTLWSRQGSQL</sequence>
<accession>A0A9P1CXF7</accession>
<dbReference type="EMBL" id="CAMXCT020002630">
    <property type="protein sequence ID" value="CAL1152810.1"/>
    <property type="molecule type" value="Genomic_DNA"/>
</dbReference>
<dbReference type="Proteomes" id="UP001152797">
    <property type="component" value="Unassembled WGS sequence"/>
</dbReference>
<proteinExistence type="predicted"/>
<comment type="caution">
    <text evidence="1">The sequence shown here is derived from an EMBL/GenBank/DDBJ whole genome shotgun (WGS) entry which is preliminary data.</text>
</comment>
<reference evidence="1" key="1">
    <citation type="submission" date="2022-10" db="EMBL/GenBank/DDBJ databases">
        <authorList>
            <person name="Chen Y."/>
            <person name="Dougan E. K."/>
            <person name="Chan C."/>
            <person name="Rhodes N."/>
            <person name="Thang M."/>
        </authorList>
    </citation>
    <scope>NUCLEOTIDE SEQUENCE</scope>
</reference>
<keyword evidence="3" id="KW-1185">Reference proteome</keyword>
<dbReference type="EMBL" id="CAMXCT010002630">
    <property type="protein sequence ID" value="CAI3999435.1"/>
    <property type="molecule type" value="Genomic_DNA"/>
</dbReference>
<evidence type="ECO:0000313" key="3">
    <source>
        <dbReference type="Proteomes" id="UP001152797"/>
    </source>
</evidence>
<organism evidence="1">
    <name type="scientific">Cladocopium goreaui</name>
    <dbReference type="NCBI Taxonomy" id="2562237"/>
    <lineage>
        <taxon>Eukaryota</taxon>
        <taxon>Sar</taxon>
        <taxon>Alveolata</taxon>
        <taxon>Dinophyceae</taxon>
        <taxon>Suessiales</taxon>
        <taxon>Symbiodiniaceae</taxon>
        <taxon>Cladocopium</taxon>
    </lineage>
</organism>
<dbReference type="AlphaFoldDB" id="A0A9P1CXF7"/>
<reference evidence="2 3" key="2">
    <citation type="submission" date="2024-05" db="EMBL/GenBank/DDBJ databases">
        <authorList>
            <person name="Chen Y."/>
            <person name="Shah S."/>
            <person name="Dougan E. K."/>
            <person name="Thang M."/>
            <person name="Chan C."/>
        </authorList>
    </citation>
    <scope>NUCLEOTIDE SEQUENCE [LARGE SCALE GENOMIC DNA]</scope>
</reference>
<evidence type="ECO:0000313" key="1">
    <source>
        <dbReference type="EMBL" id="CAI3999435.1"/>
    </source>
</evidence>
<name>A0A9P1CXF7_9DINO</name>
<gene>
    <name evidence="1" type="ORF">C1SCF055_LOCUS25631</name>
</gene>
<protein>
    <submittedName>
        <fullName evidence="2">SAP domain-containing protein</fullName>
    </submittedName>
</protein>
<dbReference type="OrthoDB" id="10570538at2759"/>
<dbReference type="EMBL" id="CAMXCT030002630">
    <property type="protein sequence ID" value="CAL4786747.1"/>
    <property type="molecule type" value="Genomic_DNA"/>
</dbReference>
<evidence type="ECO:0000313" key="2">
    <source>
        <dbReference type="EMBL" id="CAL4786747.1"/>
    </source>
</evidence>